<name>A0ABV7R5K9_9RHOB</name>
<dbReference type="InterPro" id="IPR004843">
    <property type="entry name" value="Calcineurin-like_PHP"/>
</dbReference>
<dbReference type="RefSeq" id="WP_377743867.1">
    <property type="nucleotide sequence ID" value="NZ_JBHRXJ010000004.1"/>
</dbReference>
<proteinExistence type="predicted"/>
<accession>A0ABV7R5K9</accession>
<dbReference type="NCBIfam" id="TIGR04123">
    <property type="entry name" value="P_estr_lig_assc"/>
    <property type="match status" value="1"/>
</dbReference>
<dbReference type="GO" id="GO:0004519">
    <property type="term" value="F:endonuclease activity"/>
    <property type="evidence" value="ECO:0007669"/>
    <property type="project" value="UniProtKB-KW"/>
</dbReference>
<evidence type="ECO:0000313" key="3">
    <source>
        <dbReference type="Proteomes" id="UP001595721"/>
    </source>
</evidence>
<dbReference type="SUPFAM" id="SSF56300">
    <property type="entry name" value="Metallo-dependent phosphatases"/>
    <property type="match status" value="1"/>
</dbReference>
<dbReference type="Pfam" id="PF00149">
    <property type="entry name" value="Metallophos"/>
    <property type="match status" value="1"/>
</dbReference>
<evidence type="ECO:0000313" key="2">
    <source>
        <dbReference type="EMBL" id="MFC3528198.1"/>
    </source>
</evidence>
<keyword evidence="2" id="KW-0540">Nuclease</keyword>
<dbReference type="Proteomes" id="UP001595721">
    <property type="component" value="Unassembled WGS sequence"/>
</dbReference>
<gene>
    <name evidence="2" type="primary">pdeM</name>
    <name evidence="2" type="ORF">ACFOMH_08405</name>
</gene>
<comment type="caution">
    <text evidence="2">The sequence shown here is derived from an EMBL/GenBank/DDBJ whole genome shotgun (WGS) entry which is preliminary data.</text>
</comment>
<keyword evidence="2" id="KW-0436">Ligase</keyword>
<protein>
    <submittedName>
        <fullName evidence="2">Ligase-associated DNA damage response endonuclease PdeM</fullName>
        <ecNumber evidence="2">3.1.-.-</ecNumber>
    </submittedName>
</protein>
<reference evidence="3" key="1">
    <citation type="journal article" date="2019" name="Int. J. Syst. Evol. Microbiol.">
        <title>The Global Catalogue of Microorganisms (GCM) 10K type strain sequencing project: providing services to taxonomists for standard genome sequencing and annotation.</title>
        <authorList>
            <consortium name="The Broad Institute Genomics Platform"/>
            <consortium name="The Broad Institute Genome Sequencing Center for Infectious Disease"/>
            <person name="Wu L."/>
            <person name="Ma J."/>
        </authorList>
    </citation>
    <scope>NUCLEOTIDE SEQUENCE [LARGE SCALE GENOMIC DNA]</scope>
    <source>
        <strain evidence="3">KCTC 42899</strain>
    </source>
</reference>
<feature type="domain" description="Calcineurin-like phosphoesterase" evidence="1">
    <location>
        <begin position="29"/>
        <end position="121"/>
    </location>
</feature>
<sequence length="225" mass="23456">MTGYAFDFHGLRLEARASGALWWPGGGWLIVADLHLGKSERMARRGGPLLPPYEGLATLERLAAEIAALSPAAVISLGDGFDDLAAAGALDAGIAARLADMGRGRDWVWIGGNHDPAAPAAPCGRFADLLMLEGVALRHEAEPDGGPNAGQVPDISGHFHPVVRLAGERRRAFLLGRDRLILPAFGAYTGGLSCDDPVLRALVPRGLAIACGVRAIPLPLVGRGA</sequence>
<dbReference type="GO" id="GO:0016787">
    <property type="term" value="F:hydrolase activity"/>
    <property type="evidence" value="ECO:0007669"/>
    <property type="project" value="UniProtKB-KW"/>
</dbReference>
<dbReference type="InterPro" id="IPR026336">
    <property type="entry name" value="PdeM-like"/>
</dbReference>
<dbReference type="InterPro" id="IPR024173">
    <property type="entry name" value="Pesterase_MJ0037-like"/>
</dbReference>
<dbReference type="PANTHER" id="PTHR39323:SF1">
    <property type="entry name" value="BLR1149 PROTEIN"/>
    <property type="match status" value="1"/>
</dbReference>
<dbReference type="InterPro" id="IPR029052">
    <property type="entry name" value="Metallo-depent_PP-like"/>
</dbReference>
<dbReference type="GO" id="GO:0016874">
    <property type="term" value="F:ligase activity"/>
    <property type="evidence" value="ECO:0007669"/>
    <property type="project" value="UniProtKB-KW"/>
</dbReference>
<keyword evidence="2" id="KW-0255">Endonuclease</keyword>
<dbReference type="Gene3D" id="3.60.21.10">
    <property type="match status" value="1"/>
</dbReference>
<evidence type="ECO:0000259" key="1">
    <source>
        <dbReference type="Pfam" id="PF00149"/>
    </source>
</evidence>
<dbReference type="PANTHER" id="PTHR39323">
    <property type="entry name" value="BLR1149 PROTEIN"/>
    <property type="match status" value="1"/>
</dbReference>
<dbReference type="EC" id="3.1.-.-" evidence="2"/>
<dbReference type="PIRSF" id="PIRSF000887">
    <property type="entry name" value="Pesterase_MJ0037"/>
    <property type="match status" value="1"/>
</dbReference>
<organism evidence="2 3">
    <name type="scientific">Paracoccus mangrovi</name>
    <dbReference type="NCBI Taxonomy" id="1715645"/>
    <lineage>
        <taxon>Bacteria</taxon>
        <taxon>Pseudomonadati</taxon>
        <taxon>Pseudomonadota</taxon>
        <taxon>Alphaproteobacteria</taxon>
        <taxon>Rhodobacterales</taxon>
        <taxon>Paracoccaceae</taxon>
        <taxon>Paracoccus</taxon>
    </lineage>
</organism>
<keyword evidence="3" id="KW-1185">Reference proteome</keyword>
<dbReference type="EMBL" id="JBHRXJ010000004">
    <property type="protein sequence ID" value="MFC3528198.1"/>
    <property type="molecule type" value="Genomic_DNA"/>
</dbReference>
<keyword evidence="2" id="KW-0378">Hydrolase</keyword>